<evidence type="ECO:0000259" key="8">
    <source>
        <dbReference type="Pfam" id="PF00251"/>
    </source>
</evidence>
<dbReference type="InterPro" id="IPR001362">
    <property type="entry name" value="Glyco_hydro_32"/>
</dbReference>
<keyword evidence="6" id="KW-0326">Glycosidase</keyword>
<dbReference type="InterPro" id="IPR013189">
    <property type="entry name" value="Glyco_hydro_32_C"/>
</dbReference>
<organism evidence="10">
    <name type="scientific">Prunus dulcis</name>
    <name type="common">Almond</name>
    <name type="synonym">Amygdalus dulcis</name>
    <dbReference type="NCBI Taxonomy" id="3755"/>
    <lineage>
        <taxon>Eukaryota</taxon>
        <taxon>Viridiplantae</taxon>
        <taxon>Streptophyta</taxon>
        <taxon>Embryophyta</taxon>
        <taxon>Tracheophyta</taxon>
        <taxon>Spermatophyta</taxon>
        <taxon>Magnoliopsida</taxon>
        <taxon>eudicotyledons</taxon>
        <taxon>Gunneridae</taxon>
        <taxon>Pentapetalae</taxon>
        <taxon>rosids</taxon>
        <taxon>fabids</taxon>
        <taxon>Rosales</taxon>
        <taxon>Rosaceae</taxon>
        <taxon>Amygdaloideae</taxon>
        <taxon>Amygdaleae</taxon>
        <taxon>Prunus</taxon>
    </lineage>
</organism>
<dbReference type="GO" id="GO:0005773">
    <property type="term" value="C:vacuole"/>
    <property type="evidence" value="ECO:0007669"/>
    <property type="project" value="UniProtKB-SubCell"/>
</dbReference>
<evidence type="ECO:0000256" key="5">
    <source>
        <dbReference type="ARBA" id="ARBA00022801"/>
    </source>
</evidence>
<feature type="domain" description="Glycosyl hydrolase family 32 N-terminal" evidence="8">
    <location>
        <begin position="1130"/>
        <end position="1443"/>
    </location>
</feature>
<dbReference type="InterPro" id="IPR013148">
    <property type="entry name" value="Glyco_hydro_32_N"/>
</dbReference>
<feature type="chain" id="PRO_5021466037" evidence="7">
    <location>
        <begin position="28"/>
        <end position="1654"/>
    </location>
</feature>
<keyword evidence="7" id="KW-0732">Signal</keyword>
<dbReference type="EMBL" id="AP019303">
    <property type="protein sequence ID" value="BBH07615.1"/>
    <property type="molecule type" value="Genomic_DNA"/>
</dbReference>
<reference evidence="10" key="1">
    <citation type="journal article" date="2019" name="Science">
        <title>Mutation of a bHLH transcription factor allowed almond domestication.</title>
        <authorList>
            <person name="Sanchez-Perez R."/>
            <person name="Pavan S."/>
            <person name="Mazzeo R."/>
            <person name="Moldovan C."/>
            <person name="Aiese Cigliano R."/>
            <person name="Del Cueto J."/>
            <person name="Ricciardi F."/>
            <person name="Lotti C."/>
            <person name="Ricciardi L."/>
            <person name="Dicenta F."/>
            <person name="Lopez-Marques R.L."/>
            <person name="Lindberg Moller B."/>
        </authorList>
    </citation>
    <scope>NUCLEOTIDE SEQUENCE</scope>
</reference>
<dbReference type="Pfam" id="PF00251">
    <property type="entry name" value="Glyco_hydro_32N"/>
    <property type="match status" value="3"/>
</dbReference>
<feature type="domain" description="Glycosyl hydrolase family 32 C-terminal" evidence="9">
    <location>
        <begin position="352"/>
        <end position="541"/>
    </location>
</feature>
<dbReference type="GO" id="GO:0005975">
    <property type="term" value="P:carbohydrate metabolic process"/>
    <property type="evidence" value="ECO:0007669"/>
    <property type="project" value="InterPro"/>
</dbReference>
<dbReference type="FunFam" id="2.60.120.560:FF:000002">
    <property type="entry name" value="Beta-fructofuranosidase, insoluble isoenzyme CWINV1"/>
    <property type="match status" value="2"/>
</dbReference>
<comment type="catalytic activity">
    <reaction evidence="1">
        <text>Hydrolysis of terminal non-reducing beta-D-fructofuranoside residues in beta-D-fructofuranosides.</text>
        <dbReference type="EC" id="3.2.1.26"/>
    </reaction>
</comment>
<evidence type="ECO:0000259" key="9">
    <source>
        <dbReference type="Pfam" id="PF08244"/>
    </source>
</evidence>
<feature type="domain" description="Glycosyl hydrolase family 32 C-terminal" evidence="9">
    <location>
        <begin position="891"/>
        <end position="1078"/>
    </location>
</feature>
<evidence type="ECO:0000256" key="6">
    <source>
        <dbReference type="ARBA" id="ARBA00023295"/>
    </source>
</evidence>
<keyword evidence="5" id="KW-0378">Hydrolase</keyword>
<evidence type="ECO:0000313" key="10">
    <source>
        <dbReference type="EMBL" id="BBH07615.1"/>
    </source>
</evidence>
<dbReference type="InterPro" id="IPR023296">
    <property type="entry name" value="Glyco_hydro_beta-prop_sf"/>
</dbReference>
<keyword evidence="4" id="KW-0926">Vacuole</keyword>
<dbReference type="SUPFAM" id="SSF75005">
    <property type="entry name" value="Arabinanase/levansucrase/invertase"/>
    <property type="match status" value="3"/>
</dbReference>
<feature type="domain" description="Glycosyl hydrolase family 32 N-terminal" evidence="8">
    <location>
        <begin position="590"/>
        <end position="888"/>
    </location>
</feature>
<evidence type="ECO:0000256" key="3">
    <source>
        <dbReference type="ARBA" id="ARBA00009902"/>
    </source>
</evidence>
<dbReference type="Pfam" id="PF08244">
    <property type="entry name" value="Glyco_hydro_32C"/>
    <property type="match status" value="3"/>
</dbReference>
<proteinExistence type="inferred from homology"/>
<dbReference type="GO" id="GO:0004564">
    <property type="term" value="F:beta-fructofuranosidase activity"/>
    <property type="evidence" value="ECO:0007669"/>
    <property type="project" value="UniProtKB-EC"/>
</dbReference>
<evidence type="ECO:0000256" key="1">
    <source>
        <dbReference type="ARBA" id="ARBA00000094"/>
    </source>
</evidence>
<name>A0A4Y1RUK6_PRUDU</name>
<dbReference type="Gene3D" id="2.115.10.20">
    <property type="entry name" value="Glycosyl hydrolase domain, family 43"/>
    <property type="match status" value="3"/>
</dbReference>
<dbReference type="FunFam" id="2.115.10.20:FF:000001">
    <property type="entry name" value="Beta-fructofuranosidase, insoluble isoenzyme CWINV1"/>
    <property type="match status" value="1"/>
</dbReference>
<dbReference type="PANTHER" id="PTHR31953">
    <property type="entry name" value="BETA-FRUCTOFURANOSIDASE, INSOLUBLE ISOENZYME CWINV1-RELATED"/>
    <property type="match status" value="1"/>
</dbReference>
<comment type="similarity">
    <text evidence="3">Belongs to the glycosyl hydrolase 32 family.</text>
</comment>
<protein>
    <submittedName>
        <fullName evidence="10">Cell wall invertase 2</fullName>
    </submittedName>
</protein>
<dbReference type="InterPro" id="IPR013320">
    <property type="entry name" value="ConA-like_dom_sf"/>
</dbReference>
<evidence type="ECO:0000256" key="4">
    <source>
        <dbReference type="ARBA" id="ARBA00022554"/>
    </source>
</evidence>
<evidence type="ECO:0000256" key="7">
    <source>
        <dbReference type="SAM" id="SignalP"/>
    </source>
</evidence>
<feature type="domain" description="Glycosyl hydrolase family 32 C-terminal" evidence="9">
    <location>
        <begin position="1446"/>
        <end position="1641"/>
    </location>
</feature>
<comment type="subcellular location">
    <subcellularLocation>
        <location evidence="2">Vacuole</location>
    </subcellularLocation>
</comment>
<dbReference type="Gene3D" id="2.60.120.560">
    <property type="entry name" value="Exo-inulinase, domain 1"/>
    <property type="match status" value="3"/>
</dbReference>
<feature type="domain" description="Glycosyl hydrolase family 32 N-terminal" evidence="8">
    <location>
        <begin position="92"/>
        <end position="349"/>
    </location>
</feature>
<gene>
    <name evidence="10" type="ORF">Prudu_019597</name>
</gene>
<feature type="signal peptide" evidence="7">
    <location>
        <begin position="1"/>
        <end position="27"/>
    </location>
</feature>
<accession>A0A4Y1RUK6</accession>
<dbReference type="InterPro" id="IPR050551">
    <property type="entry name" value="Fructan_Metab_Enzymes"/>
</dbReference>
<dbReference type="CDD" id="cd18624">
    <property type="entry name" value="GH32_Fruct1-like"/>
    <property type="match status" value="3"/>
</dbReference>
<evidence type="ECO:0000256" key="2">
    <source>
        <dbReference type="ARBA" id="ARBA00004116"/>
    </source>
</evidence>
<sequence>MALKLVPVFLFASCVLLVTINDNRVEASHRVYSRLQSVPAGEVKQLHRTAYHFQPPQHWINGPMFCVGKHCVGPLYLQRPHQLGSPTPRRLPSKPFDVNGTWSGSVTILPGNRPVILYTGLDNDKRQIQNYAVPANVSDPYLREWLKPDDNPLVIPSSDMNASQFRDPTTAWWHGGHWRMLVGGKRKHRGMAWLYRSKDFKHWVKAKHALHSASQTGMWECPDFFPVSLHGKNGMDTSKVGEDVKHVFKVSLDETRYEYYTVGKYDPEGDIYLPDNTSVDGRDGLRLDYGNFYASKTFFDPSKNRRILWGWANESDTAEDDTAKGWAGIQAIPREVWLSPDGKQVLQWPVAELETLRGQKVDLKSIQNIIPGKLVEVQGITAAQADVDVTFSLASLDKAEEFDPNWEKLDAESVCALKRSHVQGGVGPFGLATLASQNLEEFTPVFFRVFKTKANKHKVLMCSDAKGSTLRPFDIKQYRPSFAGYVDVDLAAEKKISLRSLIDHSVVESFAAGGKTCILSRVYPTLAVNDAAHLFVFNNGTEPLGLVFVFAASVFLVINNNGVEASHNIYSRLQNAAAVEVKQLHRTGYHFQPLKHWINAPMYFNGIYHLFYQYNPRGAVWGNIVWAHSVSKDLINWEALPPAIYPSKPFDINGTWSGSATTLPGNKPIILYTGLDADKRQIQNYAVPANYSDPFLREWIKPDDNPLVVPSQEMNSSQFRDPTTAWWHNGHWRILKYDFKYWVKAKHPLHSAPETGMWECPDFFPLALNGRSGVDTSKVGEDVKHILKVSLDETRYEYYTLGKYFPEKDRYVPDNTSVDGRAGLRLDYGNFYASKTFFDPSKNMRILWGWANESDAADDDKAKGWAGVQTIPRVVWLSPDAKQVVQWPIKELETLRGQKVDINNQNVEQGQHVEVKGITAAQADVEVTFSFGSLEKAEEFDPNWANLDAQTVCSLRRSDVPGGVGPFGLLTLASQNLEEFTPVFFRVFKTKENKHKVLMCSDAKSSSLRPFNEKLYRPSFAGFVDVDLSADKKISLRSLIDHSVVESFGAGGKTCITSRVYPTLAVNDAAHLFVFNNGIEPVTLGLVFVFAASVFLVINNNGVEASHNIYSRLQNAAAVEVKQLHRTGYHFQPPKHWINAPMYFNGIYHLFYQYNPKGAVWGNIVWAHSVSKDLINWEALPPAIYPSKPFDINGTWSGSATILPGNKPIILYTGLDADKRQIQNYAVPANYSDPFLREWIKPDDNPLVVPSQEMNSSQFRDPTTAWWHNGHWRILVGGKRKHRGMAWLYRSIDFKYWVKAKHPLHSAPETGMWECPDFFPLALNGRSGVDTSKVGEDVKHILKVSLDETRYEYYTLGKYFPEKDRYVPDNTSVDGRAGLRLDYGNFYASKTFFDPSKNMRILWGWANESDAADDDKAKGWAGVQTIPRVVWLSPDAKQVVQWPIKELETLRGQNVDINNQNVEQGQHVEVKGITAAQADVEVTFSFGNLEKAEEFDPNWANLDAQTVCSLRRSDVPGGVGPFGLLTLASQNLEEFTPVFFRVFKLKRISIRFSCALTQKVYSIDTLLIFDNIDLLPFFVLTAGNYSFTFIDNSVVESFGAGGKTCITSRVYPTLAVNDAAHLFIFNNGTEPVTVQTLTAWSMNAPQQMNQNLEF</sequence>
<dbReference type="SMART" id="SM00640">
    <property type="entry name" value="Glyco_32"/>
    <property type="match status" value="3"/>
</dbReference>
<dbReference type="SUPFAM" id="SSF49899">
    <property type="entry name" value="Concanavalin A-like lectins/glucanases"/>
    <property type="match status" value="3"/>
</dbReference>